<keyword evidence="3" id="KW-0997">Cell inner membrane</keyword>
<name>A0ABU9C293_9BURK</name>
<keyword evidence="2" id="KW-1003">Cell membrane</keyword>
<keyword evidence="6 8" id="KW-0012">Acyltransferase</keyword>
<keyword evidence="9" id="KW-1185">Reference proteome</keyword>
<evidence type="ECO:0000256" key="7">
    <source>
        <dbReference type="SAM" id="Phobius"/>
    </source>
</evidence>
<proteinExistence type="predicted"/>
<keyword evidence="5 7" id="KW-0472">Membrane</keyword>
<dbReference type="EMBL" id="JBBUTI010000001">
    <property type="protein sequence ID" value="MEK8044777.1"/>
    <property type="molecule type" value="Genomic_DNA"/>
</dbReference>
<evidence type="ECO:0000256" key="4">
    <source>
        <dbReference type="ARBA" id="ARBA00022679"/>
    </source>
</evidence>
<evidence type="ECO:0000256" key="1">
    <source>
        <dbReference type="ARBA" id="ARBA00004533"/>
    </source>
</evidence>
<protein>
    <submittedName>
        <fullName evidence="8">Lipid A biosynthesis acyltransferase</fullName>
    </submittedName>
</protein>
<dbReference type="Pfam" id="PF03279">
    <property type="entry name" value="Lip_A_acyltrans"/>
    <property type="match status" value="1"/>
</dbReference>
<dbReference type="PIRSF" id="PIRSF026649">
    <property type="entry name" value="MsbB"/>
    <property type="match status" value="1"/>
</dbReference>
<comment type="subcellular location">
    <subcellularLocation>
        <location evidence="1">Cell inner membrane</location>
    </subcellularLocation>
</comment>
<accession>A0ABU9C293</accession>
<dbReference type="GO" id="GO:0016746">
    <property type="term" value="F:acyltransferase activity"/>
    <property type="evidence" value="ECO:0007669"/>
    <property type="project" value="UniProtKB-KW"/>
</dbReference>
<keyword evidence="7" id="KW-0812">Transmembrane</keyword>
<evidence type="ECO:0000256" key="2">
    <source>
        <dbReference type="ARBA" id="ARBA00022475"/>
    </source>
</evidence>
<keyword evidence="4" id="KW-0808">Transferase</keyword>
<reference evidence="8 9" key="1">
    <citation type="submission" date="2024-04" db="EMBL/GenBank/DDBJ databases">
        <title>Novel species of the genus Ideonella isolated from streams.</title>
        <authorList>
            <person name="Lu H."/>
        </authorList>
    </citation>
    <scope>NUCLEOTIDE SEQUENCE [LARGE SCALE GENOMIC DNA]</scope>
    <source>
        <strain evidence="8 9">LYT19W</strain>
    </source>
</reference>
<dbReference type="PANTHER" id="PTHR30606:SF9">
    <property type="entry name" value="LIPID A BIOSYNTHESIS LAUROYLTRANSFERASE"/>
    <property type="match status" value="1"/>
</dbReference>
<dbReference type="PANTHER" id="PTHR30606">
    <property type="entry name" value="LIPID A BIOSYNTHESIS LAUROYL ACYLTRANSFERASE"/>
    <property type="match status" value="1"/>
</dbReference>
<keyword evidence="7" id="KW-1133">Transmembrane helix</keyword>
<feature type="transmembrane region" description="Helical" evidence="7">
    <location>
        <begin position="12"/>
        <end position="41"/>
    </location>
</feature>
<dbReference type="CDD" id="cd07984">
    <property type="entry name" value="LPLAT_LABLAT-like"/>
    <property type="match status" value="1"/>
</dbReference>
<evidence type="ECO:0000313" key="8">
    <source>
        <dbReference type="EMBL" id="MEK8044777.1"/>
    </source>
</evidence>
<dbReference type="RefSeq" id="WP_341396938.1">
    <property type="nucleotide sequence ID" value="NZ_JBBUTI010000001.1"/>
</dbReference>
<evidence type="ECO:0000256" key="3">
    <source>
        <dbReference type="ARBA" id="ARBA00022519"/>
    </source>
</evidence>
<organism evidence="8 9">
    <name type="scientific">Ideonella margarita</name>
    <dbReference type="NCBI Taxonomy" id="2984191"/>
    <lineage>
        <taxon>Bacteria</taxon>
        <taxon>Pseudomonadati</taxon>
        <taxon>Pseudomonadota</taxon>
        <taxon>Betaproteobacteria</taxon>
        <taxon>Burkholderiales</taxon>
        <taxon>Sphaerotilaceae</taxon>
        <taxon>Ideonella</taxon>
    </lineage>
</organism>
<sequence length="300" mass="33424">MKVGVWARVGAWAAIGLMWCLHWLPLPLLAALGRGLGAVLWRVARSRRHVAMTNLRLCFPELTEAQRLALGREHFDWLSRSLLERSVLLFASAGRLRRLIRIDGDITQAGREGWGVMWLLPHFVGLEIVGPALMLNQSKPGVDIYQRQSNPVFDAFLLKSRARFGHAILVDRASGIRPVMRAIQQQGAGFVNAPDQDFGLKDAAFVPFFGVPASTLLSPGRMARSMGLRIQPIVMEMLPGGQGYVAHVMASPPGMDDPDPVLAATAMNRWLEARIRERPAQYLWVHRRFKNRPAGEPGVY</sequence>
<evidence type="ECO:0000313" key="9">
    <source>
        <dbReference type="Proteomes" id="UP001379945"/>
    </source>
</evidence>
<comment type="caution">
    <text evidence="8">The sequence shown here is derived from an EMBL/GenBank/DDBJ whole genome shotgun (WGS) entry which is preliminary data.</text>
</comment>
<dbReference type="InterPro" id="IPR004960">
    <property type="entry name" value="LipA_acyltrans"/>
</dbReference>
<gene>
    <name evidence="8" type="ORF">AACH00_00295</name>
</gene>
<evidence type="ECO:0000256" key="6">
    <source>
        <dbReference type="ARBA" id="ARBA00023315"/>
    </source>
</evidence>
<evidence type="ECO:0000256" key="5">
    <source>
        <dbReference type="ARBA" id="ARBA00023136"/>
    </source>
</evidence>
<dbReference type="Proteomes" id="UP001379945">
    <property type="component" value="Unassembled WGS sequence"/>
</dbReference>